<proteinExistence type="predicted"/>
<accession>W1P506</accession>
<reference evidence="2" key="1">
    <citation type="journal article" date="2013" name="Science">
        <title>The Amborella genome and the evolution of flowering plants.</title>
        <authorList>
            <consortium name="Amborella Genome Project"/>
        </authorList>
    </citation>
    <scope>NUCLEOTIDE SEQUENCE [LARGE SCALE GENOMIC DNA]</scope>
</reference>
<sequence length="208" mass="23606">MEKVISPLPNCSFPIAPLGVVPLCRPVVLLFRSQNHKLFIDMWFFSYALTLSFSFLIKTFSSSKNCLTSSMTTQRVTFVEPHDQNILLSDPSVRPGLTEGILRLSMSEWEKGRTWGCIVLKTPSMVVSEEHRIKGLLLANIPLVLPILISKSSDSYEEDLSPRLVNCSLKEFKRVEVRKKAEKMLKDMHVHFDGEVKIVDETIAPREA</sequence>
<dbReference type="EMBL" id="KI394426">
    <property type="protein sequence ID" value="ERN03013.1"/>
    <property type="molecule type" value="Genomic_DNA"/>
</dbReference>
<gene>
    <name evidence="1" type="ORF">AMTR_s00207p00029560</name>
</gene>
<protein>
    <submittedName>
        <fullName evidence="1">Uncharacterized protein</fullName>
    </submittedName>
</protein>
<dbReference type="Proteomes" id="UP000017836">
    <property type="component" value="Unassembled WGS sequence"/>
</dbReference>
<keyword evidence="2" id="KW-1185">Reference proteome</keyword>
<dbReference type="AlphaFoldDB" id="W1P506"/>
<organism evidence="1 2">
    <name type="scientific">Amborella trichopoda</name>
    <dbReference type="NCBI Taxonomy" id="13333"/>
    <lineage>
        <taxon>Eukaryota</taxon>
        <taxon>Viridiplantae</taxon>
        <taxon>Streptophyta</taxon>
        <taxon>Embryophyta</taxon>
        <taxon>Tracheophyta</taxon>
        <taxon>Spermatophyta</taxon>
        <taxon>Magnoliopsida</taxon>
        <taxon>Amborellales</taxon>
        <taxon>Amborellaceae</taxon>
        <taxon>Amborella</taxon>
    </lineage>
</organism>
<dbReference type="HOGENOM" id="CLU_1322503_0_0_1"/>
<evidence type="ECO:0000313" key="2">
    <source>
        <dbReference type="Proteomes" id="UP000017836"/>
    </source>
</evidence>
<evidence type="ECO:0000313" key="1">
    <source>
        <dbReference type="EMBL" id="ERN03013.1"/>
    </source>
</evidence>
<name>W1P506_AMBTC</name>
<dbReference type="Gramene" id="ERN03013">
    <property type="protein sequence ID" value="ERN03013"/>
    <property type="gene ID" value="AMTR_s00207p00029560"/>
</dbReference>